<dbReference type="AlphaFoldDB" id="A0A1V8RLB9"/>
<comment type="caution">
    <text evidence="3">The sequence shown here is derived from an EMBL/GenBank/DDBJ whole genome shotgun (WGS) entry which is preliminary data.</text>
</comment>
<keyword evidence="4" id="KW-1185">Reference proteome</keyword>
<dbReference type="PANTHER" id="PTHR35848">
    <property type="entry name" value="OXALATE-BINDING PROTEIN"/>
    <property type="match status" value="1"/>
</dbReference>
<reference evidence="3 4" key="1">
    <citation type="journal article" date="2016" name="Int. J. Syst. Evol. Microbiol.">
        <title>Pseudaminobacter manganicus sp. nov., isolated from sludge of a manganese mine.</title>
        <authorList>
            <person name="Li J."/>
            <person name="Huang J."/>
            <person name="Liao S."/>
            <person name="Wang G."/>
        </authorList>
    </citation>
    <scope>NUCLEOTIDE SEQUENCE [LARGE SCALE GENOMIC DNA]</scope>
    <source>
        <strain evidence="3 4">JH-7</strain>
    </source>
</reference>
<evidence type="ECO:0000313" key="4">
    <source>
        <dbReference type="Proteomes" id="UP000191905"/>
    </source>
</evidence>
<dbReference type="InterPro" id="IPR051610">
    <property type="entry name" value="GPI/OXD"/>
</dbReference>
<gene>
    <name evidence="3" type="ORF">BFN67_06645</name>
</gene>
<dbReference type="CDD" id="cd02208">
    <property type="entry name" value="cupin_RmlC-like"/>
    <property type="match status" value="1"/>
</dbReference>
<dbReference type="InterPro" id="IPR014710">
    <property type="entry name" value="RmlC-like_jellyroll"/>
</dbReference>
<proteinExistence type="predicted"/>
<accession>A0A1V8RLB9</accession>
<dbReference type="STRING" id="1873176.BFN67_06645"/>
<dbReference type="InterPro" id="IPR013096">
    <property type="entry name" value="Cupin_2"/>
</dbReference>
<dbReference type="Gene3D" id="2.60.120.10">
    <property type="entry name" value="Jelly Rolls"/>
    <property type="match status" value="1"/>
</dbReference>
<dbReference type="Proteomes" id="UP000191905">
    <property type="component" value="Unassembled WGS sequence"/>
</dbReference>
<evidence type="ECO:0000313" key="3">
    <source>
        <dbReference type="EMBL" id="OQM74000.1"/>
    </source>
</evidence>
<evidence type="ECO:0000256" key="1">
    <source>
        <dbReference type="ARBA" id="ARBA00022723"/>
    </source>
</evidence>
<evidence type="ECO:0000259" key="2">
    <source>
        <dbReference type="Pfam" id="PF07883"/>
    </source>
</evidence>
<dbReference type="InterPro" id="IPR011051">
    <property type="entry name" value="RmlC_Cupin_sf"/>
</dbReference>
<dbReference type="GO" id="GO:0046872">
    <property type="term" value="F:metal ion binding"/>
    <property type="evidence" value="ECO:0007669"/>
    <property type="project" value="UniProtKB-KW"/>
</dbReference>
<keyword evidence="1" id="KW-0479">Metal-binding</keyword>
<feature type="domain" description="Cupin type-2" evidence="2">
    <location>
        <begin position="41"/>
        <end position="106"/>
    </location>
</feature>
<organism evidence="3 4">
    <name type="scientific">Manganibacter manganicus</name>
    <dbReference type="NCBI Taxonomy" id="1873176"/>
    <lineage>
        <taxon>Bacteria</taxon>
        <taxon>Pseudomonadati</taxon>
        <taxon>Pseudomonadota</taxon>
        <taxon>Alphaproteobacteria</taxon>
        <taxon>Hyphomicrobiales</taxon>
        <taxon>Phyllobacteriaceae</taxon>
        <taxon>Manganibacter</taxon>
    </lineage>
</organism>
<dbReference type="SUPFAM" id="SSF51182">
    <property type="entry name" value="RmlC-like cupins"/>
    <property type="match status" value="1"/>
</dbReference>
<dbReference type="Pfam" id="PF07883">
    <property type="entry name" value="Cupin_2"/>
    <property type="match status" value="1"/>
</dbReference>
<dbReference type="RefSeq" id="WP_080921241.1">
    <property type="nucleotide sequence ID" value="NZ_MDET01000045.1"/>
</dbReference>
<dbReference type="OrthoDB" id="9798709at2"/>
<sequence>MKVWKNGDTAGITPPNHFGGLTVLDVVPFSGSNFSVQVSKAPKGGGGELHHHDDWSQVFYMISGEMTFDTGKERFKLSAGQAVLFEPHDPHYTINEADEESTYLVITVKQ</sequence>
<name>A0A1V8RLB9_9HYPH</name>
<protein>
    <recommendedName>
        <fullName evidence="2">Cupin type-2 domain-containing protein</fullName>
    </recommendedName>
</protein>
<dbReference type="EMBL" id="MDET01000045">
    <property type="protein sequence ID" value="OQM74000.1"/>
    <property type="molecule type" value="Genomic_DNA"/>
</dbReference>